<protein>
    <submittedName>
        <fullName evidence="4">Uncharacterized protein LOC114329465</fullName>
    </submittedName>
</protein>
<feature type="chain" id="PRO_5027836064" evidence="1">
    <location>
        <begin position="24"/>
        <end position="114"/>
    </location>
</feature>
<evidence type="ECO:0000256" key="1">
    <source>
        <dbReference type="SAM" id="SignalP"/>
    </source>
</evidence>
<dbReference type="GeneID" id="114329465"/>
<name>A0A6P7FHF9_DIAVI</name>
<reference evidence="2" key="2">
    <citation type="submission" date="2025-05" db="UniProtKB">
        <authorList>
            <consortium name="EnsemblMetazoa"/>
        </authorList>
    </citation>
    <scope>IDENTIFICATION</scope>
</reference>
<gene>
    <name evidence="4" type="primary">LOC114329465</name>
</gene>
<dbReference type="OrthoDB" id="6514900at2759"/>
<dbReference type="KEGG" id="dvv:114329465"/>
<evidence type="ECO:0000313" key="4">
    <source>
        <dbReference type="RefSeq" id="XP_028134382.1"/>
    </source>
</evidence>
<dbReference type="Proteomes" id="UP001652700">
    <property type="component" value="Unplaced"/>
</dbReference>
<dbReference type="RefSeq" id="XP_028134382.1">
    <property type="nucleotide sequence ID" value="XM_028278581.1"/>
</dbReference>
<organism evidence="4">
    <name type="scientific">Diabrotica virgifera virgifera</name>
    <name type="common">western corn rootworm</name>
    <dbReference type="NCBI Taxonomy" id="50390"/>
    <lineage>
        <taxon>Eukaryota</taxon>
        <taxon>Metazoa</taxon>
        <taxon>Ecdysozoa</taxon>
        <taxon>Arthropoda</taxon>
        <taxon>Hexapoda</taxon>
        <taxon>Insecta</taxon>
        <taxon>Pterygota</taxon>
        <taxon>Neoptera</taxon>
        <taxon>Endopterygota</taxon>
        <taxon>Coleoptera</taxon>
        <taxon>Polyphaga</taxon>
        <taxon>Cucujiformia</taxon>
        <taxon>Chrysomeloidea</taxon>
        <taxon>Chrysomelidae</taxon>
        <taxon>Galerucinae</taxon>
        <taxon>Diabroticina</taxon>
        <taxon>Diabroticites</taxon>
        <taxon>Diabrotica</taxon>
    </lineage>
</organism>
<proteinExistence type="predicted"/>
<reference evidence="4" key="1">
    <citation type="submission" date="2025-04" db="UniProtKB">
        <authorList>
            <consortium name="RefSeq"/>
        </authorList>
    </citation>
    <scope>IDENTIFICATION</scope>
    <source>
        <tissue evidence="4">Whole insect</tissue>
    </source>
</reference>
<evidence type="ECO:0000313" key="2">
    <source>
        <dbReference type="EnsemblMetazoa" id="XP_028134382.1"/>
    </source>
</evidence>
<dbReference type="InParanoid" id="A0A6P7FHF9"/>
<feature type="signal peptide" evidence="1">
    <location>
        <begin position="1"/>
        <end position="23"/>
    </location>
</feature>
<dbReference type="AlphaFoldDB" id="A0A6P7FHF9"/>
<sequence>MKSVVAVCAVLVVMVFGFNHVVARPNNRIKRVSDSHLADLETKIAMNNRIKGFAITMPIGGGKIDPLQIGRRRRSGAESRFLKPLFQQVSSEEDTGEDYEYPYSNFNGYNNYLL</sequence>
<accession>A0A6P7FHF9</accession>
<evidence type="ECO:0000313" key="3">
    <source>
        <dbReference type="Proteomes" id="UP001652700"/>
    </source>
</evidence>
<dbReference type="EnsemblMetazoa" id="XM_028278581.2">
    <property type="protein sequence ID" value="XP_028134382.1"/>
    <property type="gene ID" value="LOC114329465"/>
</dbReference>
<keyword evidence="3" id="KW-1185">Reference proteome</keyword>
<keyword evidence="1" id="KW-0732">Signal</keyword>